<accession>A0A448Z4S5</accession>
<dbReference type="GO" id="GO:0032259">
    <property type="term" value="P:methylation"/>
    <property type="evidence" value="ECO:0007669"/>
    <property type="project" value="UniProtKB-KW"/>
</dbReference>
<dbReference type="Proteomes" id="UP000291116">
    <property type="component" value="Unassembled WGS sequence"/>
</dbReference>
<dbReference type="AlphaFoldDB" id="A0A448Z4S5"/>
<dbReference type="PANTHER" id="PTHR10259:SF11">
    <property type="entry name" value="THIOPURINE S-METHYLTRANSFERASE"/>
    <property type="match status" value="1"/>
</dbReference>
<evidence type="ECO:0000313" key="5">
    <source>
        <dbReference type="Proteomes" id="UP000291116"/>
    </source>
</evidence>
<keyword evidence="3" id="KW-0949">S-adenosyl-L-methionine</keyword>
<evidence type="ECO:0000256" key="2">
    <source>
        <dbReference type="ARBA" id="ARBA00022679"/>
    </source>
</evidence>
<dbReference type="EMBL" id="CAACVS010000113">
    <property type="protein sequence ID" value="VEU37024.1"/>
    <property type="molecule type" value="Genomic_DNA"/>
</dbReference>
<keyword evidence="1" id="KW-0489">Methyltransferase</keyword>
<organism evidence="4 5">
    <name type="scientific">Pseudo-nitzschia multistriata</name>
    <dbReference type="NCBI Taxonomy" id="183589"/>
    <lineage>
        <taxon>Eukaryota</taxon>
        <taxon>Sar</taxon>
        <taxon>Stramenopiles</taxon>
        <taxon>Ochrophyta</taxon>
        <taxon>Bacillariophyta</taxon>
        <taxon>Bacillariophyceae</taxon>
        <taxon>Bacillariophycidae</taxon>
        <taxon>Bacillariales</taxon>
        <taxon>Bacillariaceae</taxon>
        <taxon>Pseudo-nitzschia</taxon>
    </lineage>
</organism>
<dbReference type="Pfam" id="PF05724">
    <property type="entry name" value="TPMT"/>
    <property type="match status" value="1"/>
</dbReference>
<keyword evidence="2" id="KW-0808">Transferase</keyword>
<protein>
    <recommendedName>
        <fullName evidence="6">Methyltransferase type 11 domain-containing protein</fullName>
    </recommendedName>
</protein>
<dbReference type="SUPFAM" id="SSF53335">
    <property type="entry name" value="S-adenosyl-L-methionine-dependent methyltransferases"/>
    <property type="match status" value="1"/>
</dbReference>
<evidence type="ECO:0000256" key="3">
    <source>
        <dbReference type="ARBA" id="ARBA00022691"/>
    </source>
</evidence>
<dbReference type="PANTHER" id="PTHR10259">
    <property type="entry name" value="THIOPURINE S-METHYLTRANSFERASE"/>
    <property type="match status" value="1"/>
</dbReference>
<dbReference type="OrthoDB" id="276151at2759"/>
<evidence type="ECO:0000256" key="1">
    <source>
        <dbReference type="ARBA" id="ARBA00022603"/>
    </source>
</evidence>
<gene>
    <name evidence="4" type="ORF">PSNMU_V1.4_AUG-EV-PASAV3_0038040</name>
</gene>
<dbReference type="InterPro" id="IPR008854">
    <property type="entry name" value="TPMT"/>
</dbReference>
<dbReference type="InterPro" id="IPR029063">
    <property type="entry name" value="SAM-dependent_MTases_sf"/>
</dbReference>
<evidence type="ECO:0008006" key="6">
    <source>
        <dbReference type="Google" id="ProtNLM"/>
    </source>
</evidence>
<name>A0A448Z4S5_9STRA</name>
<reference evidence="4 5" key="1">
    <citation type="submission" date="2019-01" db="EMBL/GenBank/DDBJ databases">
        <authorList>
            <person name="Ferrante I. M."/>
        </authorList>
    </citation>
    <scope>NUCLEOTIDE SEQUENCE [LARGE SCALE GENOMIC DNA]</scope>
    <source>
        <strain evidence="4 5">B856</strain>
    </source>
</reference>
<sequence length="252" mass="28025">MSGSSTRSRWSSAWEDILSGGNPRWRITSEESHEKAYANFYRFLPEGTPSDDKIKNISVLCPLAGDDPFVHLLYRKGYSVTAIDLVSEAVEAMKAQFDGGDDSSWAKEEDENNDGSVTNIVWKHSSGRATLIVGDAMKKRTNLNQSFDAVYDKDSFGALPKELRKPFCQRISEYTKENGILYLECKLKKGGDDSGPPFSLQRGDLMEDDNFGGGKFEYIKGLGRVYDLPGNMNAVMQQTGHVLRRCSRAAAP</sequence>
<dbReference type="GO" id="GO:0008119">
    <property type="term" value="F:thiopurine S-methyltransferase activity"/>
    <property type="evidence" value="ECO:0007669"/>
    <property type="project" value="TreeGrafter"/>
</dbReference>
<proteinExistence type="predicted"/>
<keyword evidence="5" id="KW-1185">Reference proteome</keyword>
<evidence type="ECO:0000313" key="4">
    <source>
        <dbReference type="EMBL" id="VEU37024.1"/>
    </source>
</evidence>
<dbReference type="Gene3D" id="3.40.50.150">
    <property type="entry name" value="Vaccinia Virus protein VP39"/>
    <property type="match status" value="1"/>
</dbReference>